<proteinExistence type="predicted"/>
<organism evidence="1">
    <name type="scientific">Sylvanvirus sp</name>
    <dbReference type="NCBI Taxonomy" id="2487774"/>
    <lineage>
        <taxon>Viruses</taxon>
    </lineage>
</organism>
<accession>A0A3G5AJE2</accession>
<evidence type="ECO:0000313" key="1">
    <source>
        <dbReference type="EMBL" id="AYV86491.1"/>
    </source>
</evidence>
<name>A0A3G5AJE2_9VIRU</name>
<reference evidence="1" key="1">
    <citation type="submission" date="2018-10" db="EMBL/GenBank/DDBJ databases">
        <title>Hidden diversity of soil giant viruses.</title>
        <authorList>
            <person name="Schulz F."/>
            <person name="Alteio L."/>
            <person name="Goudeau D."/>
            <person name="Ryan E.M."/>
            <person name="Malmstrom R.R."/>
            <person name="Blanchard J."/>
            <person name="Woyke T."/>
        </authorList>
    </citation>
    <scope>NUCLEOTIDE SEQUENCE</scope>
    <source>
        <strain evidence="1">SYV1</strain>
    </source>
</reference>
<protein>
    <submittedName>
        <fullName evidence="1">Uncharacterized protein</fullName>
    </submittedName>
</protein>
<gene>
    <name evidence="1" type="ORF">Sylvanvirus1_87</name>
</gene>
<sequence length="241" mass="28313">MSPLSEAKYDIEYVKYEEKTNRKHISDIITETESDIFLHPMPDFETAFKKFSMSHSWYKSIPLPTAMWVYPMISKGSFTWNLDFVSNEECDDDEHLKSKELRERPLTSTTPPKLDFDKSTKTCTWIPGCVIDIVKKYPVDINALVYQGLDGFQLTVLNGDQEWFEWMQTMGYQKELLFIEQCMVTVGIFHLDHQPIIRDLRKKEYLRMLADAKSSAQQIWYSLMQEGYSYESLLTCYNAIV</sequence>
<dbReference type="EMBL" id="MK072507">
    <property type="protein sequence ID" value="AYV86491.1"/>
    <property type="molecule type" value="Genomic_DNA"/>
</dbReference>